<sequence>MTAGRMIRLLCSNPLFQCWLAQQVGLPKVAYFGCIGILKKRCGVSEFREFKSNEQAAEKLAEHVYQFNEYCKKIQYN</sequence>
<evidence type="ECO:0000313" key="1">
    <source>
        <dbReference type="EMBL" id="GLQ31629.1"/>
    </source>
</evidence>
<name>A0AA37SAE4_9GAMM</name>
<reference evidence="1" key="2">
    <citation type="submission" date="2023-01" db="EMBL/GenBank/DDBJ databases">
        <title>Draft genome sequence of Litoribrevibacter albus strain NBRC 110071.</title>
        <authorList>
            <person name="Sun Q."/>
            <person name="Mori K."/>
        </authorList>
    </citation>
    <scope>NUCLEOTIDE SEQUENCE</scope>
    <source>
        <strain evidence="1">NBRC 110071</strain>
    </source>
</reference>
<dbReference type="AlphaFoldDB" id="A0AA37SAE4"/>
<evidence type="ECO:0000313" key="2">
    <source>
        <dbReference type="Proteomes" id="UP001161389"/>
    </source>
</evidence>
<accession>A0AA37SAE4</accession>
<gene>
    <name evidence="1" type="ORF">GCM10007876_21080</name>
</gene>
<organism evidence="1 2">
    <name type="scientific">Litoribrevibacter albus</name>
    <dbReference type="NCBI Taxonomy" id="1473156"/>
    <lineage>
        <taxon>Bacteria</taxon>
        <taxon>Pseudomonadati</taxon>
        <taxon>Pseudomonadota</taxon>
        <taxon>Gammaproteobacteria</taxon>
        <taxon>Oceanospirillales</taxon>
        <taxon>Oceanospirillaceae</taxon>
        <taxon>Litoribrevibacter</taxon>
    </lineage>
</organism>
<keyword evidence="2" id="KW-1185">Reference proteome</keyword>
<proteinExistence type="predicted"/>
<dbReference type="EMBL" id="BSNM01000014">
    <property type="protein sequence ID" value="GLQ31629.1"/>
    <property type="molecule type" value="Genomic_DNA"/>
</dbReference>
<comment type="caution">
    <text evidence="1">The sequence shown here is derived from an EMBL/GenBank/DDBJ whole genome shotgun (WGS) entry which is preliminary data.</text>
</comment>
<reference evidence="1" key="1">
    <citation type="journal article" date="2014" name="Int. J. Syst. Evol. Microbiol.">
        <title>Complete genome sequence of Corynebacterium casei LMG S-19264T (=DSM 44701T), isolated from a smear-ripened cheese.</title>
        <authorList>
            <consortium name="US DOE Joint Genome Institute (JGI-PGF)"/>
            <person name="Walter F."/>
            <person name="Albersmeier A."/>
            <person name="Kalinowski J."/>
            <person name="Ruckert C."/>
        </authorList>
    </citation>
    <scope>NUCLEOTIDE SEQUENCE</scope>
    <source>
        <strain evidence="1">NBRC 110071</strain>
    </source>
</reference>
<dbReference type="Proteomes" id="UP001161389">
    <property type="component" value="Unassembled WGS sequence"/>
</dbReference>
<protein>
    <submittedName>
        <fullName evidence="1">Uncharacterized protein</fullName>
    </submittedName>
</protein>